<comment type="caution">
    <text evidence="1">The sequence shown here is derived from an EMBL/GenBank/DDBJ whole genome shotgun (WGS) entry which is preliminary data.</text>
</comment>
<evidence type="ECO:0000313" key="2">
    <source>
        <dbReference type="Proteomes" id="UP000271010"/>
    </source>
</evidence>
<gene>
    <name evidence="1" type="ORF">EFA69_16080</name>
</gene>
<dbReference type="Proteomes" id="UP000271010">
    <property type="component" value="Unassembled WGS sequence"/>
</dbReference>
<proteinExistence type="predicted"/>
<organism evidence="1 2">
    <name type="scientific">Rufibacter immobilis</name>
    <dbReference type="NCBI Taxonomy" id="1348778"/>
    <lineage>
        <taxon>Bacteria</taxon>
        <taxon>Pseudomonadati</taxon>
        <taxon>Bacteroidota</taxon>
        <taxon>Cytophagia</taxon>
        <taxon>Cytophagales</taxon>
        <taxon>Hymenobacteraceae</taxon>
        <taxon>Rufibacter</taxon>
    </lineage>
</organism>
<reference evidence="1 2" key="1">
    <citation type="submission" date="2018-11" db="EMBL/GenBank/DDBJ databases">
        <title>Rufibacter latericius sp. nov., isolated from water in Baiyang Lake.</title>
        <authorList>
            <person name="Yang Y."/>
        </authorList>
    </citation>
    <scope>NUCLEOTIDE SEQUENCE [LARGE SCALE GENOMIC DNA]</scope>
    <source>
        <strain evidence="1 2">MCC P1</strain>
    </source>
</reference>
<evidence type="ECO:0000313" key="1">
    <source>
        <dbReference type="EMBL" id="RNI27635.1"/>
    </source>
</evidence>
<protein>
    <submittedName>
        <fullName evidence="1">Uncharacterized protein</fullName>
    </submittedName>
</protein>
<dbReference type="AlphaFoldDB" id="A0A3M9MQZ8"/>
<keyword evidence="2" id="KW-1185">Reference proteome</keyword>
<dbReference type="RefSeq" id="WP_123134103.1">
    <property type="nucleotide sequence ID" value="NZ_RJJE01000017.1"/>
</dbReference>
<accession>A0A3M9MQZ8</accession>
<name>A0A3M9MQZ8_9BACT</name>
<dbReference type="EMBL" id="RJJE01000017">
    <property type="protein sequence ID" value="RNI27635.1"/>
    <property type="molecule type" value="Genomic_DNA"/>
</dbReference>
<sequence>MMGYIIGKMETTSCNAWDAIKYFFLEKNLSAPSEKVVQEFYRHWLEFKETDFAKALIGEHEEI</sequence>